<evidence type="ECO:0000313" key="2">
    <source>
        <dbReference type="EMBL" id="MFD2757321.1"/>
    </source>
</evidence>
<comment type="caution">
    <text evidence="2">The sequence shown here is derived from an EMBL/GenBank/DDBJ whole genome shotgun (WGS) entry which is preliminary data.</text>
</comment>
<accession>A0ABW5UUI3</accession>
<gene>
    <name evidence="2" type="ORF">ACFSW7_02890</name>
</gene>
<evidence type="ECO:0000256" key="1">
    <source>
        <dbReference type="ARBA" id="ARBA00023002"/>
    </source>
</evidence>
<proteinExistence type="predicted"/>
<dbReference type="EMBL" id="JBHUNE010000003">
    <property type="protein sequence ID" value="MFD2757321.1"/>
    <property type="molecule type" value="Genomic_DNA"/>
</dbReference>
<dbReference type="InterPro" id="IPR036188">
    <property type="entry name" value="FAD/NAD-bd_sf"/>
</dbReference>
<dbReference type="Proteomes" id="UP001597492">
    <property type="component" value="Unassembled WGS sequence"/>
</dbReference>
<evidence type="ECO:0000313" key="3">
    <source>
        <dbReference type="Proteomes" id="UP001597492"/>
    </source>
</evidence>
<organism evidence="2 3">
    <name type="scientific">Gulosibacter faecalis</name>
    <dbReference type="NCBI Taxonomy" id="272240"/>
    <lineage>
        <taxon>Bacteria</taxon>
        <taxon>Bacillati</taxon>
        <taxon>Actinomycetota</taxon>
        <taxon>Actinomycetes</taxon>
        <taxon>Micrococcales</taxon>
        <taxon>Microbacteriaceae</taxon>
        <taxon>Gulosibacter</taxon>
    </lineage>
</organism>
<dbReference type="PANTHER" id="PTHR43539">
    <property type="entry name" value="FLAVIN-BINDING MONOOXYGENASE-LIKE PROTEIN (AFU_ORTHOLOGUE AFUA_4G09220)"/>
    <property type="match status" value="1"/>
</dbReference>
<dbReference type="PRINTS" id="PR00368">
    <property type="entry name" value="FADPNR"/>
</dbReference>
<dbReference type="PRINTS" id="PR00411">
    <property type="entry name" value="PNDRDTASEI"/>
</dbReference>
<dbReference type="RefSeq" id="WP_019617867.1">
    <property type="nucleotide sequence ID" value="NZ_JBHUNE010000003.1"/>
</dbReference>
<dbReference type="Pfam" id="PF13738">
    <property type="entry name" value="Pyr_redox_3"/>
    <property type="match status" value="1"/>
</dbReference>
<dbReference type="InterPro" id="IPR050982">
    <property type="entry name" value="Auxin_biosynth/cation_transpt"/>
</dbReference>
<keyword evidence="3" id="KW-1185">Reference proteome</keyword>
<reference evidence="3" key="1">
    <citation type="journal article" date="2019" name="Int. J. Syst. Evol. Microbiol.">
        <title>The Global Catalogue of Microorganisms (GCM) 10K type strain sequencing project: providing services to taxonomists for standard genome sequencing and annotation.</title>
        <authorList>
            <consortium name="The Broad Institute Genomics Platform"/>
            <consortium name="The Broad Institute Genome Sequencing Center for Infectious Disease"/>
            <person name="Wu L."/>
            <person name="Ma J."/>
        </authorList>
    </citation>
    <scope>NUCLEOTIDE SEQUENCE [LARGE SCALE GENOMIC DNA]</scope>
    <source>
        <strain evidence="3">TISTR 1514</strain>
    </source>
</reference>
<dbReference type="Gene3D" id="3.50.50.60">
    <property type="entry name" value="FAD/NAD(P)-binding domain"/>
    <property type="match status" value="1"/>
</dbReference>
<dbReference type="PANTHER" id="PTHR43539:SF78">
    <property type="entry name" value="FLAVIN-CONTAINING MONOOXYGENASE"/>
    <property type="match status" value="1"/>
</dbReference>
<dbReference type="SUPFAM" id="SSF51905">
    <property type="entry name" value="FAD/NAD(P)-binding domain"/>
    <property type="match status" value="2"/>
</dbReference>
<keyword evidence="1" id="KW-0560">Oxidoreductase</keyword>
<name>A0ABW5UUI3_9MICO</name>
<sequence length="389" mass="42802">MPADREIDIAVIGAGAAGLTAAYSLRALGLNALRDFMVFDAQPAPGATWQHAWSSLTVGRAVELGELPDIAGQADLGLSFRDLDPSRRVHEAVGATWRYYQDAYGLFVAHGMRVTSVRSRPRRDDLRLTVRGPTGAEREVSTRVLINATGSWSNPFVPWYPGQLEFEGPQRHAYRIERFGEFRDRRVLVVGGGRSAVAVLLELERRGIRTLWSTRRTPDFPTRPTLGIRHRRSYTVHELANANLSKVRRMLERGTRMPSDVSVRGLPMSRAIFEAQRRGTLVSRGPIERLLPGGVRFVDGTVEAVDAVVWATGGRESLRHLAPLGLRDAGGSPKISGGWSRRDDRVAFLGYGPGIDPVDSLDEALEIGQDAIDRLAAPSVEVARGIMTR</sequence>
<protein>
    <submittedName>
        <fullName evidence="2">NAD(P)-binding domain-containing protein</fullName>
    </submittedName>
</protein>